<dbReference type="InterPro" id="IPR036322">
    <property type="entry name" value="WD40_repeat_dom_sf"/>
</dbReference>
<dbReference type="GO" id="GO:0015031">
    <property type="term" value="P:protein transport"/>
    <property type="evidence" value="ECO:0007669"/>
    <property type="project" value="UniProtKB-KW"/>
</dbReference>
<evidence type="ECO:0000256" key="2">
    <source>
        <dbReference type="ARBA" id="ARBA00009358"/>
    </source>
</evidence>
<evidence type="ECO:0000256" key="4">
    <source>
        <dbReference type="ARBA" id="ARBA00022574"/>
    </source>
</evidence>
<keyword evidence="6" id="KW-0256">Endoplasmic reticulum</keyword>
<dbReference type="InterPro" id="IPR019775">
    <property type="entry name" value="WD40_repeat_CS"/>
</dbReference>
<evidence type="ECO:0000259" key="11">
    <source>
        <dbReference type="PROSITE" id="PS50020"/>
    </source>
</evidence>
<sequence length="1052" mass="113342">MTRISQVEDRGAVVAWSPIYSHADVIALGTKDSGGVGFDDYGGELELCDMKITCPEGSQPTPQVIGSIKTTTRFSSLGWTPGNASVADNFKMGLIAGGMTDGKINIWDAESIVSSPSSAAVASIDNHTGGAVSALQFNPHPTSANLLASGGSDGGVLITSLEKPDQPNVFVPAPDQPSQGAEITQIGWNTQVAHIVASAAKNGTAFVWDLRAKKPWCELRCESNYSAVSDLAWNPNQGLHLLTASDDDRNPVIKLWDLRSSTTIPLATLEGHTQGVLSMAWCPHDDTLLMSCGKDNRTLLWDLTTLKPIVEIPSSDHDDTSSANASSSAVYGNLGSSQQKRFDVQWSPHRRGVVSTCSFDRKVQAHSVIGVATKCGRPPKWMKTPGGVSCGFGGTVTSFGATHRFITINSHIEQPELKQASMQFEYQISGGDYAGFCGTMVENATKASDHKEAQVWGFMKIIFDTNARELLLKYLGFDSDKISQIASEFVDNGAAADGTANPSSPSMSEKAEDIVKEALLVGNFEAAVDCCFRNGNLADALVLASCGGAELWAKTQAEYFAREAQKRPFLSIVSAVIHNQLEDLVAASDPSKWQETLAILSTYGKSEEFPLLCLALGNRLEGAGDGASASLCFMCALNLDRAVKHWKTQLEKADQVAGKRDLLALHSFVQKVTVMLEAIGPNTQLDSEIAELFSDYAKALSEQGLLVYASKYCKSDSQQCNELKDRIYRSKDGRNCSNLMASPPAFPYTLDKVEIIPVASVQAQVQHEETQQQATTTQQQHDVSQQQQQQQQQTNGVAQLPPGWVALQDPSTGNTYYANQTTGESSWEMPRAVESVAAPAPSQQFSQHTSTEAYQQQQSTAQHATEQQTTQQQSTLNGATPSKLVSKYGDGFVTSSSHPELGEQYGNVGTSNPYGGARSGIAAVNSTPAKPPISGNLDPNQPPALSAEYQPISDGLLPFVTYLSSVVTGAKEKKEMVEIEKGVAILLKKLARGDIDSEIAPKVMTMVTAMQNRDYGSAAAIQKALVNSDWKEHKDWLRGIKFLIQFASKRII</sequence>
<dbReference type="InterPro" id="IPR015943">
    <property type="entry name" value="WD40/YVTN_repeat-like_dom_sf"/>
</dbReference>
<evidence type="ECO:0000256" key="7">
    <source>
        <dbReference type="ARBA" id="ARBA00022892"/>
    </source>
</evidence>
<dbReference type="PROSITE" id="PS01159">
    <property type="entry name" value="WW_DOMAIN_1"/>
    <property type="match status" value="1"/>
</dbReference>
<dbReference type="Gene3D" id="2.20.70.10">
    <property type="match status" value="1"/>
</dbReference>
<evidence type="ECO:0000256" key="8">
    <source>
        <dbReference type="ARBA" id="ARBA00022927"/>
    </source>
</evidence>
<dbReference type="PROSITE" id="PS00678">
    <property type="entry name" value="WD_REPEATS_1"/>
    <property type="match status" value="1"/>
</dbReference>
<keyword evidence="7" id="KW-0931">ER-Golgi transport</keyword>
<dbReference type="PROSITE" id="PS50082">
    <property type="entry name" value="WD_REPEATS_2"/>
    <property type="match status" value="1"/>
</dbReference>
<dbReference type="Gene3D" id="1.25.40.1030">
    <property type="match status" value="1"/>
</dbReference>
<dbReference type="InterPro" id="IPR024298">
    <property type="entry name" value="Sec16_Sec23-bd"/>
</dbReference>
<dbReference type="EMBL" id="HBNS01022279">
    <property type="protein sequence ID" value="CAE4612461.1"/>
    <property type="molecule type" value="Transcribed_RNA"/>
</dbReference>
<feature type="compositionally biased region" description="Polar residues" evidence="10">
    <location>
        <begin position="809"/>
        <end position="825"/>
    </location>
</feature>
<dbReference type="PANTHER" id="PTHR13923:SF11">
    <property type="entry name" value="SECRETORY 31, ISOFORM D"/>
    <property type="match status" value="1"/>
</dbReference>
<keyword evidence="4 9" id="KW-0853">WD repeat</keyword>
<organism evidence="12">
    <name type="scientific">Ditylum brightwellii</name>
    <dbReference type="NCBI Taxonomy" id="49249"/>
    <lineage>
        <taxon>Eukaryota</taxon>
        <taxon>Sar</taxon>
        <taxon>Stramenopiles</taxon>
        <taxon>Ochrophyta</taxon>
        <taxon>Bacillariophyta</taxon>
        <taxon>Mediophyceae</taxon>
        <taxon>Lithodesmiophycidae</taxon>
        <taxon>Lithodesmiales</taxon>
        <taxon>Lithodesmiaceae</taxon>
        <taxon>Ditylum</taxon>
    </lineage>
</organism>
<dbReference type="SMART" id="SM00320">
    <property type="entry name" value="WD40"/>
    <property type="match status" value="6"/>
</dbReference>
<evidence type="ECO:0000313" key="12">
    <source>
        <dbReference type="EMBL" id="CAE4612461.1"/>
    </source>
</evidence>
<dbReference type="InterPro" id="IPR040251">
    <property type="entry name" value="SEC31-like"/>
</dbReference>
<dbReference type="InterPro" id="IPR036020">
    <property type="entry name" value="WW_dom_sf"/>
</dbReference>
<dbReference type="GO" id="GO:0070971">
    <property type="term" value="C:endoplasmic reticulum exit site"/>
    <property type="evidence" value="ECO:0007669"/>
    <property type="project" value="TreeGrafter"/>
</dbReference>
<dbReference type="GO" id="GO:0090110">
    <property type="term" value="P:COPII-coated vesicle cargo loading"/>
    <property type="evidence" value="ECO:0007669"/>
    <property type="project" value="TreeGrafter"/>
</dbReference>
<evidence type="ECO:0000256" key="1">
    <source>
        <dbReference type="ARBA" id="ARBA00004240"/>
    </source>
</evidence>
<dbReference type="SUPFAM" id="SSF50978">
    <property type="entry name" value="WD40 repeat-like"/>
    <property type="match status" value="1"/>
</dbReference>
<dbReference type="InterPro" id="IPR001202">
    <property type="entry name" value="WW_dom"/>
</dbReference>
<feature type="repeat" description="WD" evidence="9">
    <location>
        <begin position="269"/>
        <end position="311"/>
    </location>
</feature>
<dbReference type="AlphaFoldDB" id="A0A7S4VZF3"/>
<evidence type="ECO:0000256" key="3">
    <source>
        <dbReference type="ARBA" id="ARBA00022448"/>
    </source>
</evidence>
<dbReference type="SUPFAM" id="SSF51045">
    <property type="entry name" value="WW domain"/>
    <property type="match status" value="1"/>
</dbReference>
<proteinExistence type="inferred from homology"/>
<dbReference type="InterPro" id="IPR001680">
    <property type="entry name" value="WD40_rpt"/>
</dbReference>
<dbReference type="GO" id="GO:0005198">
    <property type="term" value="F:structural molecule activity"/>
    <property type="evidence" value="ECO:0007669"/>
    <property type="project" value="TreeGrafter"/>
</dbReference>
<dbReference type="Pfam" id="PF00400">
    <property type="entry name" value="WD40"/>
    <property type="match status" value="2"/>
</dbReference>
<feature type="domain" description="WW" evidence="11">
    <location>
        <begin position="798"/>
        <end position="832"/>
    </location>
</feature>
<dbReference type="Gene3D" id="2.130.10.10">
    <property type="entry name" value="YVTN repeat-like/Quinoprotein amine dehydrogenase"/>
    <property type="match status" value="1"/>
</dbReference>
<comment type="subcellular location">
    <subcellularLocation>
        <location evidence="1">Endoplasmic reticulum</location>
    </subcellularLocation>
</comment>
<gene>
    <name evidence="12" type="ORF">DBRI00130_LOCUS17625</name>
</gene>
<name>A0A7S4VZF3_9STRA</name>
<feature type="compositionally biased region" description="Low complexity" evidence="10">
    <location>
        <begin position="849"/>
        <end position="875"/>
    </location>
</feature>
<evidence type="ECO:0000256" key="10">
    <source>
        <dbReference type="SAM" id="MobiDB-lite"/>
    </source>
</evidence>
<dbReference type="Pfam" id="PF00397">
    <property type="entry name" value="WW"/>
    <property type="match status" value="1"/>
</dbReference>
<protein>
    <recommendedName>
        <fullName evidence="11">WW domain-containing protein</fullName>
    </recommendedName>
</protein>
<dbReference type="SMART" id="SM00456">
    <property type="entry name" value="WW"/>
    <property type="match status" value="1"/>
</dbReference>
<keyword evidence="3" id="KW-0813">Transport</keyword>
<keyword evidence="5" id="KW-0677">Repeat</keyword>
<dbReference type="Pfam" id="PF12931">
    <property type="entry name" value="TPR_Sec16"/>
    <property type="match status" value="1"/>
</dbReference>
<feature type="compositionally biased region" description="Low complexity" evidence="10">
    <location>
        <begin position="770"/>
        <end position="794"/>
    </location>
</feature>
<evidence type="ECO:0000256" key="6">
    <source>
        <dbReference type="ARBA" id="ARBA00022824"/>
    </source>
</evidence>
<comment type="similarity">
    <text evidence="2">Belongs to the WD repeat SEC31 family.</text>
</comment>
<reference evidence="12" key="1">
    <citation type="submission" date="2021-01" db="EMBL/GenBank/DDBJ databases">
        <authorList>
            <person name="Corre E."/>
            <person name="Pelletier E."/>
            <person name="Niang G."/>
            <person name="Scheremetjew M."/>
            <person name="Finn R."/>
            <person name="Kale V."/>
            <person name="Holt S."/>
            <person name="Cochrane G."/>
            <person name="Meng A."/>
            <person name="Brown T."/>
            <person name="Cohen L."/>
        </authorList>
    </citation>
    <scope>NUCLEOTIDE SEQUENCE</scope>
    <source>
        <strain evidence="12">GSO104</strain>
    </source>
</reference>
<evidence type="ECO:0000256" key="9">
    <source>
        <dbReference type="PROSITE-ProRule" id="PRU00221"/>
    </source>
</evidence>
<dbReference type="PANTHER" id="PTHR13923">
    <property type="entry name" value="SEC31-RELATED PROTEIN"/>
    <property type="match status" value="1"/>
</dbReference>
<accession>A0A7S4VZF3</accession>
<dbReference type="PROSITE" id="PS50294">
    <property type="entry name" value="WD_REPEATS_REGION"/>
    <property type="match status" value="1"/>
</dbReference>
<dbReference type="Gene3D" id="1.20.940.10">
    <property type="entry name" value="Functional domain of the splicing factor Prp18"/>
    <property type="match status" value="1"/>
</dbReference>
<evidence type="ECO:0000256" key="5">
    <source>
        <dbReference type="ARBA" id="ARBA00022737"/>
    </source>
</evidence>
<dbReference type="GO" id="GO:0007029">
    <property type="term" value="P:endoplasmic reticulum organization"/>
    <property type="evidence" value="ECO:0007669"/>
    <property type="project" value="TreeGrafter"/>
</dbReference>
<keyword evidence="8" id="KW-0653">Protein transport</keyword>
<feature type="region of interest" description="Disordered" evidence="10">
    <location>
        <begin position="770"/>
        <end position="911"/>
    </location>
</feature>
<dbReference type="GO" id="GO:0030127">
    <property type="term" value="C:COPII vesicle coat"/>
    <property type="evidence" value="ECO:0007669"/>
    <property type="project" value="TreeGrafter"/>
</dbReference>
<dbReference type="CDD" id="cd00201">
    <property type="entry name" value="WW"/>
    <property type="match status" value="1"/>
</dbReference>
<dbReference type="PROSITE" id="PS50020">
    <property type="entry name" value="WW_DOMAIN_2"/>
    <property type="match status" value="1"/>
</dbReference>